<evidence type="ECO:0000313" key="1">
    <source>
        <dbReference type="EMBL" id="PWT28817.1"/>
    </source>
</evidence>
<sequence length="204" mass="23728">MLKGLLQTELLYCNHLGMSENDEKDIMNFTIERREGAGLKDYIQHFAFPEEEAGIMRTYIVRDNISSELVGYFSLKTGLISLNERQTEITNPDTKGKETITTFDTLPGVELANFAVNSAYIRRHKDLKGIGVIIFNSFILPIVKQTSESVGLKILYIFALPYDDLMKRYEYYGFKRLNDESEERLHDRLKPYYDLSCKFMYMVL</sequence>
<dbReference type="AlphaFoldDB" id="A0A1H9X2T9"/>
<dbReference type="Proteomes" id="UP000182584">
    <property type="component" value="Unassembled WGS sequence"/>
</dbReference>
<protein>
    <recommendedName>
        <fullName evidence="5">GNAT family N-acetyltransferase</fullName>
    </recommendedName>
</protein>
<evidence type="ECO:0000313" key="4">
    <source>
        <dbReference type="Proteomes" id="UP000245488"/>
    </source>
</evidence>
<dbReference type="eggNOG" id="ENOG5030F6W">
    <property type="taxonomic scope" value="Bacteria"/>
</dbReference>
<dbReference type="Proteomes" id="UP000245488">
    <property type="component" value="Chromosome"/>
</dbReference>
<evidence type="ECO:0008006" key="5">
    <source>
        <dbReference type="Google" id="ProtNLM"/>
    </source>
</evidence>
<dbReference type="EMBL" id="FOGJ01000039">
    <property type="protein sequence ID" value="SES39953.1"/>
    <property type="molecule type" value="Genomic_DNA"/>
</dbReference>
<dbReference type="Gene3D" id="3.40.630.30">
    <property type="match status" value="1"/>
</dbReference>
<proteinExistence type="predicted"/>
<name>A0A1H9X2T9_BUTFI</name>
<organism evidence="2 3">
    <name type="scientific">Butyrivibrio fibrisolvens</name>
    <dbReference type="NCBI Taxonomy" id="831"/>
    <lineage>
        <taxon>Bacteria</taxon>
        <taxon>Bacillati</taxon>
        <taxon>Bacillota</taxon>
        <taxon>Clostridia</taxon>
        <taxon>Lachnospirales</taxon>
        <taxon>Lachnospiraceae</taxon>
        <taxon>Butyrivibrio</taxon>
    </lineage>
</organism>
<evidence type="ECO:0000313" key="2">
    <source>
        <dbReference type="EMBL" id="SES39953.1"/>
    </source>
</evidence>
<evidence type="ECO:0000313" key="3">
    <source>
        <dbReference type="Proteomes" id="UP000182584"/>
    </source>
</evidence>
<accession>A0A1H9X2T9</accession>
<reference evidence="1 4" key="2">
    <citation type="submission" date="2017-09" db="EMBL/GenBank/DDBJ databases">
        <title>High-quality draft genome sequence of Butyrivibrio fibrisolvens INBov1, isolated from cow rumen.</title>
        <authorList>
            <person name="Rodriguez Hernaez J."/>
            <person name="Rivarola M."/>
            <person name="Paniego N."/>
            <person name="Cravero S."/>
            <person name="Ceron Cucchi M."/>
            <person name="Martinez M.C."/>
        </authorList>
    </citation>
    <scope>NUCLEOTIDE SEQUENCE [LARGE SCALE GENOMIC DNA]</scope>
    <source>
        <strain evidence="1 4">INBov1</strain>
    </source>
</reference>
<keyword evidence="4" id="KW-1185">Reference proteome</keyword>
<reference evidence="2 3" key="1">
    <citation type="submission" date="2016-10" db="EMBL/GenBank/DDBJ databases">
        <authorList>
            <person name="de Groot N.N."/>
        </authorList>
    </citation>
    <scope>NUCLEOTIDE SEQUENCE [LARGE SCALE GENOMIC DNA]</scope>
    <source>
        <strain evidence="2 3">AR40</strain>
    </source>
</reference>
<gene>
    <name evidence="1" type="ORF">CPT75_17715</name>
    <name evidence="2" type="ORF">SAMN04487884_13925</name>
</gene>
<dbReference type="RefSeq" id="WP_022755913.1">
    <property type="nucleotide sequence ID" value="NZ_CM009896.1"/>
</dbReference>
<dbReference type="EMBL" id="NXNG01000001">
    <property type="protein sequence ID" value="PWT28817.1"/>
    <property type="molecule type" value="Genomic_DNA"/>
</dbReference>